<keyword evidence="3" id="KW-1185">Reference proteome</keyword>
<dbReference type="EMBL" id="BAABGQ010000008">
    <property type="protein sequence ID" value="GAA4506149.1"/>
    <property type="molecule type" value="Genomic_DNA"/>
</dbReference>
<name>A0ABP8QPA9_9BACT</name>
<comment type="caution">
    <text evidence="2">The sequence shown here is derived from an EMBL/GenBank/DDBJ whole genome shotgun (WGS) entry which is preliminary data.</text>
</comment>
<gene>
    <name evidence="2" type="ORF">GCM10023172_35040</name>
</gene>
<dbReference type="Pfam" id="PF14730">
    <property type="entry name" value="DUF4468"/>
    <property type="match status" value="1"/>
</dbReference>
<proteinExistence type="predicted"/>
<protein>
    <recommendedName>
        <fullName evidence="1">DUF4468 domain-containing protein</fullName>
    </recommendedName>
</protein>
<evidence type="ECO:0000313" key="3">
    <source>
        <dbReference type="Proteomes" id="UP001501243"/>
    </source>
</evidence>
<organism evidence="2 3">
    <name type="scientific">Hymenobacter ginsengisoli</name>
    <dbReference type="NCBI Taxonomy" id="1051626"/>
    <lineage>
        <taxon>Bacteria</taxon>
        <taxon>Pseudomonadati</taxon>
        <taxon>Bacteroidota</taxon>
        <taxon>Cytophagia</taxon>
        <taxon>Cytophagales</taxon>
        <taxon>Hymenobacteraceae</taxon>
        <taxon>Hymenobacter</taxon>
    </lineage>
</organism>
<feature type="domain" description="DUF4468" evidence="1">
    <location>
        <begin position="94"/>
        <end position="185"/>
    </location>
</feature>
<evidence type="ECO:0000259" key="1">
    <source>
        <dbReference type="Pfam" id="PF14730"/>
    </source>
</evidence>
<sequence>MGLAQKIQATKPPISYHIGLTKAPLYNSADTLHRPNRYLPSQAEAVVVGPFSPGWVVVRQDGFLYITPIAKLRDYDPEDATPPPISPASQLITYEGVVQVPGASQAVLFERARAWVSQAYNLQNAEITQQDAATGQIVLRGARLVALRNTYDNVPRSSYAGVVRHTLSIYVKDGRYKYVLSNLTHDALKTPHLNSGGPLEQDHANLFGYVGLGSRKPWTDLKVEALRDVRHLLDGLQTAMTLQKPQRRKDPSDF</sequence>
<dbReference type="Proteomes" id="UP001501243">
    <property type="component" value="Unassembled WGS sequence"/>
</dbReference>
<dbReference type="RefSeq" id="WP_208132918.1">
    <property type="nucleotide sequence ID" value="NZ_BAABGQ010000008.1"/>
</dbReference>
<accession>A0ABP8QPA9</accession>
<dbReference type="InterPro" id="IPR027823">
    <property type="entry name" value="DUF4468"/>
</dbReference>
<evidence type="ECO:0000313" key="2">
    <source>
        <dbReference type="EMBL" id="GAA4506149.1"/>
    </source>
</evidence>
<dbReference type="Gene3D" id="3.30.530.80">
    <property type="match status" value="1"/>
</dbReference>
<reference evidence="3" key="1">
    <citation type="journal article" date="2019" name="Int. J. Syst. Evol. Microbiol.">
        <title>The Global Catalogue of Microorganisms (GCM) 10K type strain sequencing project: providing services to taxonomists for standard genome sequencing and annotation.</title>
        <authorList>
            <consortium name="The Broad Institute Genomics Platform"/>
            <consortium name="The Broad Institute Genome Sequencing Center for Infectious Disease"/>
            <person name="Wu L."/>
            <person name="Ma J."/>
        </authorList>
    </citation>
    <scope>NUCLEOTIDE SEQUENCE [LARGE SCALE GENOMIC DNA]</scope>
    <source>
        <strain evidence="3">JCM 17841</strain>
    </source>
</reference>